<dbReference type="EC" id="3.4.11.2" evidence="4"/>
<dbReference type="PRINTS" id="PR00756">
    <property type="entry name" value="ALADIPTASE"/>
</dbReference>
<keyword evidence="6" id="KW-0031">Aminopeptidase</keyword>
<dbReference type="GO" id="GO:0005615">
    <property type="term" value="C:extracellular space"/>
    <property type="evidence" value="ECO:0007669"/>
    <property type="project" value="TreeGrafter"/>
</dbReference>
<dbReference type="GO" id="GO:0042277">
    <property type="term" value="F:peptide binding"/>
    <property type="evidence" value="ECO:0007669"/>
    <property type="project" value="TreeGrafter"/>
</dbReference>
<dbReference type="PANTHER" id="PTHR11533">
    <property type="entry name" value="PROTEASE M1 ZINC METALLOPROTEASE"/>
    <property type="match status" value="1"/>
</dbReference>
<evidence type="ECO:0000256" key="3">
    <source>
        <dbReference type="ARBA" id="ARBA00010136"/>
    </source>
</evidence>
<comment type="catalytic activity">
    <reaction evidence="1">
        <text>Release of an N-terminal amino acid, Xaa-|-Yaa- from a peptide, amide or arylamide. Xaa is preferably Ala, but may be most amino acids including Pro (slow action). When a terminal hydrophobic residue is followed by a prolyl residue, the two may be released as an intact Xaa-Pro dipeptide.</text>
        <dbReference type="EC" id="3.4.11.2"/>
    </reaction>
</comment>
<dbReference type="InterPro" id="IPR001930">
    <property type="entry name" value="Peptidase_M1"/>
</dbReference>
<evidence type="ECO:0000256" key="10">
    <source>
        <dbReference type="ARBA" id="ARBA00022833"/>
    </source>
</evidence>
<evidence type="ECO:0000259" key="15">
    <source>
        <dbReference type="Pfam" id="PF01433"/>
    </source>
</evidence>
<keyword evidence="10" id="KW-0862">Zinc</keyword>
<dbReference type="AlphaFoldDB" id="A0A4R4P6V8"/>
<dbReference type="Pfam" id="PF01433">
    <property type="entry name" value="Peptidase_M1"/>
    <property type="match status" value="1"/>
</dbReference>
<feature type="signal peptide" evidence="14">
    <location>
        <begin position="1"/>
        <end position="26"/>
    </location>
</feature>
<gene>
    <name evidence="16" type="ORF">E1261_36605</name>
</gene>
<dbReference type="Gene3D" id="2.60.40.1730">
    <property type="entry name" value="tricorn interacting facor f3 domain"/>
    <property type="match status" value="1"/>
</dbReference>
<dbReference type="GO" id="GO:0008270">
    <property type="term" value="F:zinc ion binding"/>
    <property type="evidence" value="ECO:0007669"/>
    <property type="project" value="InterPro"/>
</dbReference>
<dbReference type="GO" id="GO:0070006">
    <property type="term" value="F:metalloaminopeptidase activity"/>
    <property type="evidence" value="ECO:0007669"/>
    <property type="project" value="TreeGrafter"/>
</dbReference>
<keyword evidence="14" id="KW-0732">Signal</keyword>
<reference evidence="16 17" key="1">
    <citation type="submission" date="2019-03" db="EMBL/GenBank/DDBJ databases">
        <title>Draft genome sequences of novel Actinobacteria.</title>
        <authorList>
            <person name="Sahin N."/>
            <person name="Ay H."/>
            <person name="Saygin H."/>
        </authorList>
    </citation>
    <scope>NUCLEOTIDE SEQUENCE [LARGE SCALE GENOMIC DNA]</scope>
    <source>
        <strain evidence="16 17">JCM 30547</strain>
    </source>
</reference>
<dbReference type="GO" id="GO:0016020">
    <property type="term" value="C:membrane"/>
    <property type="evidence" value="ECO:0007669"/>
    <property type="project" value="TreeGrafter"/>
</dbReference>
<proteinExistence type="inferred from homology"/>
<evidence type="ECO:0000256" key="1">
    <source>
        <dbReference type="ARBA" id="ARBA00000098"/>
    </source>
</evidence>
<dbReference type="Gene3D" id="1.10.390.10">
    <property type="entry name" value="Neutral Protease Domain 2"/>
    <property type="match status" value="1"/>
</dbReference>
<evidence type="ECO:0000256" key="14">
    <source>
        <dbReference type="SAM" id="SignalP"/>
    </source>
</evidence>
<feature type="chain" id="PRO_5020854167" description="Aminopeptidase N" evidence="14">
    <location>
        <begin position="27"/>
        <end position="496"/>
    </location>
</feature>
<dbReference type="SUPFAM" id="SSF55486">
    <property type="entry name" value="Metalloproteases ('zincins'), catalytic domain"/>
    <property type="match status" value="1"/>
</dbReference>
<dbReference type="GO" id="GO:0005737">
    <property type="term" value="C:cytoplasm"/>
    <property type="evidence" value="ECO:0007669"/>
    <property type="project" value="TreeGrafter"/>
</dbReference>
<keyword evidence="9" id="KW-0378">Hydrolase</keyword>
<dbReference type="CDD" id="cd09603">
    <property type="entry name" value="M1_APN_like"/>
    <property type="match status" value="1"/>
</dbReference>
<evidence type="ECO:0000256" key="12">
    <source>
        <dbReference type="ARBA" id="ARBA00029811"/>
    </source>
</evidence>
<sequence length="496" mass="53760">MFKRPVAATVALTTLAAVGLAIPSSAAPSLGSINQAGPGSAGVGDNVWPELGNGGYDVLDQRLDLRFAKGLATYTGTTTLTARATQHLSSFDLDLLGPQVTGVRVNGVPAAWKSTPQGELVITPTKSLRKHLRFVVRVDVRNNLPQATPKDPFPPGLQRYGNWVQTVNQPSGARRIMAVSDHPTQKAPTTFSVTAPTTVNSIANGKLISVRKNGDVTTRVFRESRKIATELIQIGLGPFTVLHRTGPHGLPLRYAVPTAQLKDIEPQLASFDRSIRFMEKRLGRFPGTEAGAYVSALGGELETQGLTLMSADAMTKEGFENNGTEGVVLHEVSHEWFGNSVSPRRWSDLWLNEGHAVFYQYVWSEHAYGAKLVESMRSNYVERGNQILAQGPIAAPDPKKWTGQLSDLRPYGDAQYAGGALALYALRQKVGVPAFEAIERAWVHRYANSTAGTSDFIRLASSVAGEDLGPFLRSWLYGKTFPAMPGHPDWKVGPKP</sequence>
<dbReference type="OrthoDB" id="100605at2"/>
<organism evidence="16 17">
    <name type="scientific">Kribbella albertanoniae</name>
    <dbReference type="NCBI Taxonomy" id="1266829"/>
    <lineage>
        <taxon>Bacteria</taxon>
        <taxon>Bacillati</taxon>
        <taxon>Actinomycetota</taxon>
        <taxon>Actinomycetes</taxon>
        <taxon>Propionibacteriales</taxon>
        <taxon>Kribbellaceae</taxon>
        <taxon>Kribbella</taxon>
    </lineage>
</organism>
<comment type="caution">
    <text evidence="16">The sequence shown here is derived from an EMBL/GenBank/DDBJ whole genome shotgun (WGS) entry which is preliminary data.</text>
</comment>
<dbReference type="InterPro" id="IPR042097">
    <property type="entry name" value="Aminopeptidase_N-like_N_sf"/>
</dbReference>
<evidence type="ECO:0000256" key="7">
    <source>
        <dbReference type="ARBA" id="ARBA00022670"/>
    </source>
</evidence>
<dbReference type="InterPro" id="IPR014782">
    <property type="entry name" value="Peptidase_M1_dom"/>
</dbReference>
<evidence type="ECO:0000256" key="5">
    <source>
        <dbReference type="ARBA" id="ARBA00015611"/>
    </source>
</evidence>
<dbReference type="GO" id="GO:0016285">
    <property type="term" value="F:alanyl aminopeptidase activity"/>
    <property type="evidence" value="ECO:0007669"/>
    <property type="project" value="UniProtKB-EC"/>
</dbReference>
<keyword evidence="11" id="KW-0482">Metalloprotease</keyword>
<name>A0A4R4P6V8_9ACTN</name>
<evidence type="ECO:0000256" key="8">
    <source>
        <dbReference type="ARBA" id="ARBA00022723"/>
    </source>
</evidence>
<dbReference type="SUPFAM" id="SSF63737">
    <property type="entry name" value="Leukotriene A4 hydrolase N-terminal domain"/>
    <property type="match status" value="1"/>
</dbReference>
<evidence type="ECO:0000256" key="6">
    <source>
        <dbReference type="ARBA" id="ARBA00022438"/>
    </source>
</evidence>
<comment type="similarity">
    <text evidence="3">Belongs to the peptidase M1 family.</text>
</comment>
<dbReference type="Proteomes" id="UP000295075">
    <property type="component" value="Unassembled WGS sequence"/>
</dbReference>
<evidence type="ECO:0000256" key="11">
    <source>
        <dbReference type="ARBA" id="ARBA00023049"/>
    </source>
</evidence>
<evidence type="ECO:0000256" key="13">
    <source>
        <dbReference type="ARBA" id="ARBA00031533"/>
    </source>
</evidence>
<evidence type="ECO:0000313" key="17">
    <source>
        <dbReference type="Proteomes" id="UP000295075"/>
    </source>
</evidence>
<dbReference type="InterPro" id="IPR050344">
    <property type="entry name" value="Peptidase_M1_aminopeptidases"/>
</dbReference>
<dbReference type="PANTHER" id="PTHR11533:SF174">
    <property type="entry name" value="PUROMYCIN-SENSITIVE AMINOPEPTIDASE-RELATED"/>
    <property type="match status" value="1"/>
</dbReference>
<dbReference type="GO" id="GO:0043171">
    <property type="term" value="P:peptide catabolic process"/>
    <property type="evidence" value="ECO:0007669"/>
    <property type="project" value="TreeGrafter"/>
</dbReference>
<keyword evidence="17" id="KW-1185">Reference proteome</keyword>
<feature type="domain" description="Peptidase M1 membrane alanine aminopeptidase" evidence="15">
    <location>
        <begin position="311"/>
        <end position="475"/>
    </location>
</feature>
<keyword evidence="7" id="KW-0645">Protease</keyword>
<comment type="cofactor">
    <cofactor evidence="2">
        <name>Zn(2+)</name>
        <dbReference type="ChEBI" id="CHEBI:29105"/>
    </cofactor>
</comment>
<accession>A0A4R4P6V8</accession>
<evidence type="ECO:0000256" key="9">
    <source>
        <dbReference type="ARBA" id="ARBA00022801"/>
    </source>
</evidence>
<dbReference type="GO" id="GO:0006508">
    <property type="term" value="P:proteolysis"/>
    <property type="evidence" value="ECO:0007669"/>
    <property type="project" value="UniProtKB-KW"/>
</dbReference>
<evidence type="ECO:0000313" key="16">
    <source>
        <dbReference type="EMBL" id="TDC17719.1"/>
    </source>
</evidence>
<evidence type="ECO:0000256" key="2">
    <source>
        <dbReference type="ARBA" id="ARBA00001947"/>
    </source>
</evidence>
<protein>
    <recommendedName>
        <fullName evidence="5">Aminopeptidase N</fullName>
        <ecNumber evidence="4">3.4.11.2</ecNumber>
    </recommendedName>
    <alternativeName>
        <fullName evidence="12">Alanine aminopeptidase</fullName>
    </alternativeName>
    <alternativeName>
        <fullName evidence="13">Lysyl aminopeptidase</fullName>
    </alternativeName>
</protein>
<keyword evidence="8" id="KW-0479">Metal-binding</keyword>
<dbReference type="InterPro" id="IPR027268">
    <property type="entry name" value="Peptidase_M4/M1_CTD_sf"/>
</dbReference>
<evidence type="ECO:0000256" key="4">
    <source>
        <dbReference type="ARBA" id="ARBA00012564"/>
    </source>
</evidence>
<dbReference type="RefSeq" id="WP_132414327.1">
    <property type="nucleotide sequence ID" value="NZ_SMKA01000266.1"/>
</dbReference>
<dbReference type="EMBL" id="SMKA01000266">
    <property type="protein sequence ID" value="TDC17719.1"/>
    <property type="molecule type" value="Genomic_DNA"/>
</dbReference>